<keyword evidence="4 5" id="KW-0472">Membrane</keyword>
<dbReference type="RefSeq" id="WP_117001191.1">
    <property type="nucleotide sequence ID" value="NZ_BMJS01000001.1"/>
</dbReference>
<feature type="transmembrane region" description="Helical" evidence="5">
    <location>
        <begin position="65"/>
        <end position="83"/>
    </location>
</feature>
<dbReference type="Proteomes" id="UP000636949">
    <property type="component" value="Unassembled WGS sequence"/>
</dbReference>
<dbReference type="GO" id="GO:0016020">
    <property type="term" value="C:membrane"/>
    <property type="evidence" value="ECO:0007669"/>
    <property type="project" value="UniProtKB-SubCell"/>
</dbReference>
<feature type="transmembrane region" description="Helical" evidence="5">
    <location>
        <begin position="113"/>
        <end position="132"/>
    </location>
</feature>
<keyword evidence="2 5" id="KW-0812">Transmembrane</keyword>
<accession>A0A8J3E853</accession>
<feature type="transmembrane region" description="Helical" evidence="5">
    <location>
        <begin position="12"/>
        <end position="34"/>
    </location>
</feature>
<dbReference type="AlphaFoldDB" id="A0A8J3E853"/>
<comment type="caution">
    <text evidence="7">The sequence shown here is derived from an EMBL/GenBank/DDBJ whole genome shotgun (WGS) entry which is preliminary data.</text>
</comment>
<gene>
    <name evidence="7" type="ORF">GCM10010995_02060</name>
</gene>
<name>A0A8J3E853_9GAMM</name>
<evidence type="ECO:0000313" key="7">
    <source>
        <dbReference type="EMBL" id="GGF88378.1"/>
    </source>
</evidence>
<proteinExistence type="predicted"/>
<reference evidence="7" key="2">
    <citation type="submission" date="2020-09" db="EMBL/GenBank/DDBJ databases">
        <authorList>
            <person name="Sun Q."/>
            <person name="Zhou Y."/>
        </authorList>
    </citation>
    <scope>NUCLEOTIDE SEQUENCE</scope>
    <source>
        <strain evidence="7">CGMCC 1.15758</strain>
    </source>
</reference>
<protein>
    <recommendedName>
        <fullName evidence="6">Integral membrane bound transporter domain-containing protein</fullName>
    </recommendedName>
</protein>
<evidence type="ECO:0000256" key="1">
    <source>
        <dbReference type="ARBA" id="ARBA00004141"/>
    </source>
</evidence>
<dbReference type="InterPro" id="IPR049453">
    <property type="entry name" value="Memb_transporter_dom"/>
</dbReference>
<evidence type="ECO:0000256" key="3">
    <source>
        <dbReference type="ARBA" id="ARBA00022989"/>
    </source>
</evidence>
<evidence type="ECO:0000259" key="6">
    <source>
        <dbReference type="Pfam" id="PF13515"/>
    </source>
</evidence>
<feature type="transmembrane region" description="Helical" evidence="5">
    <location>
        <begin position="138"/>
        <end position="158"/>
    </location>
</feature>
<evidence type="ECO:0000256" key="5">
    <source>
        <dbReference type="SAM" id="Phobius"/>
    </source>
</evidence>
<feature type="domain" description="Integral membrane bound transporter" evidence="6">
    <location>
        <begin position="26"/>
        <end position="154"/>
    </location>
</feature>
<dbReference type="OrthoDB" id="5622243at2"/>
<comment type="subcellular location">
    <subcellularLocation>
        <location evidence="1">Membrane</location>
        <topology evidence="1">Multi-pass membrane protein</topology>
    </subcellularLocation>
</comment>
<organism evidence="7 8">
    <name type="scientific">Cysteiniphilum litorale</name>
    <dbReference type="NCBI Taxonomy" id="2056700"/>
    <lineage>
        <taxon>Bacteria</taxon>
        <taxon>Pseudomonadati</taxon>
        <taxon>Pseudomonadota</taxon>
        <taxon>Gammaproteobacteria</taxon>
        <taxon>Thiotrichales</taxon>
        <taxon>Fastidiosibacteraceae</taxon>
        <taxon>Cysteiniphilum</taxon>
    </lineage>
</organism>
<keyword evidence="8" id="KW-1185">Reference proteome</keyword>
<reference evidence="7" key="1">
    <citation type="journal article" date="2014" name="Int. J. Syst. Evol. Microbiol.">
        <title>Complete genome sequence of Corynebacterium casei LMG S-19264T (=DSM 44701T), isolated from a smear-ripened cheese.</title>
        <authorList>
            <consortium name="US DOE Joint Genome Institute (JGI-PGF)"/>
            <person name="Walter F."/>
            <person name="Albersmeier A."/>
            <person name="Kalinowski J."/>
            <person name="Ruckert C."/>
        </authorList>
    </citation>
    <scope>NUCLEOTIDE SEQUENCE</scope>
    <source>
        <strain evidence="7">CGMCC 1.15758</strain>
    </source>
</reference>
<evidence type="ECO:0000256" key="2">
    <source>
        <dbReference type="ARBA" id="ARBA00022692"/>
    </source>
</evidence>
<dbReference type="EMBL" id="BMJS01000001">
    <property type="protein sequence ID" value="GGF88378.1"/>
    <property type="molecule type" value="Genomic_DNA"/>
</dbReference>
<keyword evidence="3 5" id="KW-1133">Transmembrane helix</keyword>
<evidence type="ECO:0000313" key="8">
    <source>
        <dbReference type="Proteomes" id="UP000636949"/>
    </source>
</evidence>
<sequence length="313" mass="36170">MRLINWLNALPVYKLLAIRVASACLLAIVITEAVGLQRNYWSVLAIISISISVHAREVLFRSKAVVINTILGCFIGTIAYYLLNLYVPFYVIITVILVLALYTLYFSVVHYAVGVFFSSIFVVMFIGTLSFWDVSLLIARILDIAIGALVILLISSVLKQRNLRERFYMEFSSVYLTHKQIIEMFLMQKAENDKILIIDKENDFDQSGESDESLDKEILRLLIDELALQEKHMVENFINTKTELNKAQINMIKVLLSTMRELMSVYRALLLLDNRQSNQKLLHFCRQKLVMFFDLLKNEYAAFEKMINKLSKK</sequence>
<dbReference type="Pfam" id="PF13515">
    <property type="entry name" value="FUSC_2"/>
    <property type="match status" value="1"/>
</dbReference>
<evidence type="ECO:0000256" key="4">
    <source>
        <dbReference type="ARBA" id="ARBA00023136"/>
    </source>
</evidence>
<feature type="transmembrane region" description="Helical" evidence="5">
    <location>
        <begin position="89"/>
        <end position="106"/>
    </location>
</feature>